<protein>
    <recommendedName>
        <fullName evidence="3">YwpF-like protein</fullName>
    </recommendedName>
</protein>
<dbReference type="AlphaFoldDB" id="A0A120GQ74"/>
<keyword evidence="2" id="KW-1185">Reference proteome</keyword>
<evidence type="ECO:0008006" key="3">
    <source>
        <dbReference type="Google" id="ProtNLM"/>
    </source>
</evidence>
<sequence length="144" mass="16507">MKSFKLISLQIVTENLHLIDIALTDGLIINKENDARTWLLEAFVDENHFKELEPSLPNIDGEVYIQAVITKKDNEPALFHTALRTIRKVGNHYSLLFVGHIQKTRSKYAELLLEDLVEKGLVGDELINEFKQKIRSKPKLATNK</sequence>
<gene>
    <name evidence="1" type="ORF">AS888_14770</name>
</gene>
<dbReference type="EMBL" id="LNNH01000012">
    <property type="protein sequence ID" value="KWW20894.1"/>
    <property type="molecule type" value="Genomic_DNA"/>
</dbReference>
<proteinExistence type="predicted"/>
<dbReference type="Proteomes" id="UP000064189">
    <property type="component" value="Unassembled WGS sequence"/>
</dbReference>
<dbReference type="InterPro" id="IPR025573">
    <property type="entry name" value="YwpF"/>
</dbReference>
<evidence type="ECO:0000313" key="1">
    <source>
        <dbReference type="EMBL" id="KWW20894.1"/>
    </source>
</evidence>
<name>A0A120GQ74_9BACI</name>
<evidence type="ECO:0000313" key="2">
    <source>
        <dbReference type="Proteomes" id="UP000064189"/>
    </source>
</evidence>
<organism evidence="1 2">
    <name type="scientific">Peribacillus simplex</name>
    <dbReference type="NCBI Taxonomy" id="1478"/>
    <lineage>
        <taxon>Bacteria</taxon>
        <taxon>Bacillati</taxon>
        <taxon>Bacillota</taxon>
        <taxon>Bacilli</taxon>
        <taxon>Bacillales</taxon>
        <taxon>Bacillaceae</taxon>
        <taxon>Peribacillus</taxon>
    </lineage>
</organism>
<reference evidence="1 2" key="1">
    <citation type="submission" date="2015-11" db="EMBL/GenBank/DDBJ databases">
        <title>Genome Sequence of Bacillus simplex strain VanAntwerpen2.</title>
        <authorList>
            <person name="Couger M.B."/>
        </authorList>
    </citation>
    <scope>NUCLEOTIDE SEQUENCE [LARGE SCALE GENOMIC DNA]</scope>
    <source>
        <strain evidence="1 2">VanAntwerpen02</strain>
    </source>
</reference>
<dbReference type="Pfam" id="PF14183">
    <property type="entry name" value="YwpF"/>
    <property type="match status" value="1"/>
</dbReference>
<dbReference type="RefSeq" id="WP_061141252.1">
    <property type="nucleotide sequence ID" value="NZ_LNNH01000012.1"/>
</dbReference>
<accession>A0A120GQ74</accession>
<comment type="caution">
    <text evidence="1">The sequence shown here is derived from an EMBL/GenBank/DDBJ whole genome shotgun (WGS) entry which is preliminary data.</text>
</comment>